<keyword evidence="1" id="KW-0472">Membrane</keyword>
<gene>
    <name evidence="2" type="ORF">OCBIM_22034001mg</name>
</gene>
<feature type="transmembrane region" description="Helical" evidence="1">
    <location>
        <begin position="39"/>
        <end position="63"/>
    </location>
</feature>
<evidence type="ECO:0000313" key="2">
    <source>
        <dbReference type="EMBL" id="KOF96704.1"/>
    </source>
</evidence>
<organism evidence="2">
    <name type="scientific">Octopus bimaculoides</name>
    <name type="common">California two-spotted octopus</name>
    <dbReference type="NCBI Taxonomy" id="37653"/>
    <lineage>
        <taxon>Eukaryota</taxon>
        <taxon>Metazoa</taxon>
        <taxon>Spiralia</taxon>
        <taxon>Lophotrochozoa</taxon>
        <taxon>Mollusca</taxon>
        <taxon>Cephalopoda</taxon>
        <taxon>Coleoidea</taxon>
        <taxon>Octopodiformes</taxon>
        <taxon>Octopoda</taxon>
        <taxon>Incirrata</taxon>
        <taxon>Octopodidae</taxon>
        <taxon>Octopus</taxon>
    </lineage>
</organism>
<sequence length="81" mass="9497">MLINILTISFSLSKNITNLLDPFIMRVDSAEGKSHRIKFGIYFLSFLFFFFIILSILIFHRLYSLFFNLLGVLTSSVYNYT</sequence>
<accession>A0A0L8I5S3</accession>
<dbReference type="EMBL" id="KQ416507">
    <property type="protein sequence ID" value="KOF96704.1"/>
    <property type="molecule type" value="Genomic_DNA"/>
</dbReference>
<keyword evidence="1" id="KW-1133">Transmembrane helix</keyword>
<dbReference type="AlphaFoldDB" id="A0A0L8I5S3"/>
<reference evidence="2" key="1">
    <citation type="submission" date="2015-07" db="EMBL/GenBank/DDBJ databases">
        <title>MeaNS - Measles Nucleotide Surveillance Program.</title>
        <authorList>
            <person name="Tran T."/>
            <person name="Druce J."/>
        </authorList>
    </citation>
    <scope>NUCLEOTIDE SEQUENCE</scope>
    <source>
        <strain evidence="2">UCB-OBI-ISO-001</strain>
        <tissue evidence="2">Gonad</tissue>
    </source>
</reference>
<name>A0A0L8I5S3_OCTBM</name>
<protein>
    <submittedName>
        <fullName evidence="2">Uncharacterized protein</fullName>
    </submittedName>
</protein>
<proteinExistence type="predicted"/>
<evidence type="ECO:0000256" key="1">
    <source>
        <dbReference type="SAM" id="Phobius"/>
    </source>
</evidence>
<keyword evidence="1" id="KW-0812">Transmembrane</keyword>